<gene>
    <name evidence="10" type="ORF">CHS0354_021003</name>
</gene>
<dbReference type="InterPro" id="IPR014797">
    <property type="entry name" value="CKK_CAMSAP"/>
</dbReference>
<evidence type="ECO:0000256" key="7">
    <source>
        <dbReference type="SAM" id="MobiDB-lite"/>
    </source>
</evidence>
<feature type="compositionally biased region" description="Low complexity" evidence="7">
    <location>
        <begin position="1018"/>
        <end position="1033"/>
    </location>
</feature>
<dbReference type="PROSITE" id="PS51508">
    <property type="entry name" value="CKK"/>
    <property type="match status" value="1"/>
</dbReference>
<dbReference type="EMBL" id="JAEAOA010001287">
    <property type="protein sequence ID" value="KAK3579811.1"/>
    <property type="molecule type" value="Genomic_DNA"/>
</dbReference>
<comment type="domain">
    <text evidence="6">The CKK domain binds microtubules.</text>
</comment>
<evidence type="ECO:0000256" key="5">
    <source>
        <dbReference type="ARBA" id="ARBA00023212"/>
    </source>
</evidence>
<feature type="domain" description="Calponin-homology (CH)" evidence="8">
    <location>
        <begin position="205"/>
        <end position="317"/>
    </location>
</feature>
<name>A0AAE0VJE3_9BIVA</name>
<evidence type="ECO:0000259" key="8">
    <source>
        <dbReference type="PROSITE" id="PS50021"/>
    </source>
</evidence>
<comment type="caution">
    <text evidence="10">The sequence shown here is derived from an EMBL/GenBank/DDBJ whole genome shotgun (WGS) entry which is preliminary data.</text>
</comment>
<feature type="region of interest" description="Disordered" evidence="7">
    <location>
        <begin position="823"/>
        <end position="864"/>
    </location>
</feature>
<dbReference type="SUPFAM" id="SSF50346">
    <property type="entry name" value="PRC-barrel domain"/>
    <property type="match status" value="1"/>
</dbReference>
<evidence type="ECO:0000256" key="4">
    <source>
        <dbReference type="ARBA" id="ARBA00023054"/>
    </source>
</evidence>
<keyword evidence="4" id="KW-0175">Coiled coil</keyword>
<feature type="compositionally biased region" description="Basic and acidic residues" evidence="7">
    <location>
        <begin position="948"/>
        <end position="959"/>
    </location>
</feature>
<feature type="region of interest" description="Disordered" evidence="7">
    <location>
        <begin position="403"/>
        <end position="430"/>
    </location>
</feature>
<feature type="compositionally biased region" description="Basic and acidic residues" evidence="7">
    <location>
        <begin position="910"/>
        <end position="928"/>
    </location>
</feature>
<dbReference type="GO" id="GO:0051011">
    <property type="term" value="F:microtubule minus-end binding"/>
    <property type="evidence" value="ECO:0007669"/>
    <property type="project" value="TreeGrafter"/>
</dbReference>
<dbReference type="SUPFAM" id="SSF47576">
    <property type="entry name" value="Calponin-homology domain, CH-domain"/>
    <property type="match status" value="1"/>
</dbReference>
<dbReference type="InterPro" id="IPR031372">
    <property type="entry name" value="CAMSAP_CC1"/>
</dbReference>
<evidence type="ECO:0000256" key="2">
    <source>
        <dbReference type="ARBA" id="ARBA00022490"/>
    </source>
</evidence>
<dbReference type="InterPro" id="IPR011033">
    <property type="entry name" value="PRC_barrel-like_sf"/>
</dbReference>
<feature type="region of interest" description="Disordered" evidence="7">
    <location>
        <begin position="687"/>
        <end position="732"/>
    </location>
</feature>
<proteinExistence type="inferred from homology"/>
<feature type="compositionally biased region" description="Low complexity" evidence="7">
    <location>
        <begin position="929"/>
        <end position="947"/>
    </location>
</feature>
<reference evidence="10" key="2">
    <citation type="journal article" date="2021" name="Genome Biol. Evol.">
        <title>Developing a high-quality reference genome for a parasitic bivalve with doubly uniparental inheritance (Bivalvia: Unionida).</title>
        <authorList>
            <person name="Smith C.H."/>
        </authorList>
    </citation>
    <scope>NUCLEOTIDE SEQUENCE</scope>
    <source>
        <strain evidence="10">CHS0354</strain>
        <tissue evidence="10">Mantle</tissue>
    </source>
</reference>
<accession>A0AAE0VJE3</accession>
<reference evidence="10" key="3">
    <citation type="submission" date="2023-05" db="EMBL/GenBank/DDBJ databases">
        <authorList>
            <person name="Smith C.H."/>
        </authorList>
    </citation>
    <scope>NUCLEOTIDE SEQUENCE</scope>
    <source>
        <strain evidence="10">CHS0354</strain>
        <tissue evidence="10">Mantle</tissue>
    </source>
</reference>
<dbReference type="InterPro" id="IPR058042">
    <property type="entry name" value="CAMSAP_N"/>
</dbReference>
<feature type="compositionally biased region" description="Low complexity" evidence="7">
    <location>
        <begin position="1104"/>
        <end position="1120"/>
    </location>
</feature>
<feature type="compositionally biased region" description="Polar residues" evidence="7">
    <location>
        <begin position="522"/>
        <end position="536"/>
    </location>
</feature>
<organism evidence="10 11">
    <name type="scientific">Potamilus streckersoni</name>
    <dbReference type="NCBI Taxonomy" id="2493646"/>
    <lineage>
        <taxon>Eukaryota</taxon>
        <taxon>Metazoa</taxon>
        <taxon>Spiralia</taxon>
        <taxon>Lophotrochozoa</taxon>
        <taxon>Mollusca</taxon>
        <taxon>Bivalvia</taxon>
        <taxon>Autobranchia</taxon>
        <taxon>Heteroconchia</taxon>
        <taxon>Palaeoheterodonta</taxon>
        <taxon>Unionida</taxon>
        <taxon>Unionoidea</taxon>
        <taxon>Unionidae</taxon>
        <taxon>Ambleminae</taxon>
        <taxon>Lampsilini</taxon>
        <taxon>Potamilus</taxon>
    </lineage>
</organism>
<dbReference type="InterPro" id="IPR036872">
    <property type="entry name" value="CH_dom_sf"/>
</dbReference>
<dbReference type="Pfam" id="PF08683">
    <property type="entry name" value="CAMSAP_CKK"/>
    <property type="match status" value="1"/>
</dbReference>
<dbReference type="Pfam" id="PF17095">
    <property type="entry name" value="CAMSAP_CC1"/>
    <property type="match status" value="1"/>
</dbReference>
<feature type="compositionally biased region" description="Polar residues" evidence="7">
    <location>
        <begin position="1386"/>
        <end position="1396"/>
    </location>
</feature>
<feature type="region of interest" description="Disordered" evidence="7">
    <location>
        <begin position="1370"/>
        <end position="1406"/>
    </location>
</feature>
<dbReference type="Pfam" id="PF25532">
    <property type="entry name" value="CH_CAMSAP2_N"/>
    <property type="match status" value="1"/>
</dbReference>
<feature type="compositionally biased region" description="Basic residues" evidence="7">
    <location>
        <begin position="1435"/>
        <end position="1444"/>
    </location>
</feature>
<evidence type="ECO:0000256" key="6">
    <source>
        <dbReference type="PROSITE-ProRule" id="PRU00841"/>
    </source>
</evidence>
<feature type="domain" description="CKK" evidence="9">
    <location>
        <begin position="1698"/>
        <end position="1833"/>
    </location>
</feature>
<keyword evidence="11" id="KW-1185">Reference proteome</keyword>
<dbReference type="InterPro" id="IPR032940">
    <property type="entry name" value="CAMSAP"/>
</dbReference>
<dbReference type="GO" id="GO:0036449">
    <property type="term" value="C:microtubule minus-end"/>
    <property type="evidence" value="ECO:0007669"/>
    <property type="project" value="TreeGrafter"/>
</dbReference>
<feature type="compositionally biased region" description="Basic and acidic residues" evidence="7">
    <location>
        <begin position="1519"/>
        <end position="1562"/>
    </location>
</feature>
<dbReference type="GO" id="GO:0005516">
    <property type="term" value="F:calmodulin binding"/>
    <property type="evidence" value="ECO:0007669"/>
    <property type="project" value="InterPro"/>
</dbReference>
<dbReference type="InterPro" id="IPR001715">
    <property type="entry name" value="CH_dom"/>
</dbReference>
<protein>
    <submittedName>
        <fullName evidence="10">Uncharacterized protein</fullName>
    </submittedName>
</protein>
<sequence>METTSEEFDDNDVIEIIPVEEYDSLKAKLHASLAWVLGKAYKDKVPSEFQDPLYKNNAGEWHVKPRLVNLLTTSELYCQACSNMFGDSSSQWQGHWSIIQVLSRKGIYVMGTNDEDITETVLMHTAPFKVHAHLALIDALMQAYAKEVVTVERVVKAVRRFTVFNASTDLPDDLEDTVLLWINKVCAHLQHMLNKKEEQILEGETTQKVKIVRKSTPQDSISVPVMENFLSDVGDGCSLAVLVSFYCPQLRRLEDICLKASVGIADSLYNLRLVKTFCDKHLPSKIFHLTYEDLLYTHENLKMNILVMVTELFYWFEIKRAPCVTGGMFSSIEESADVPKSAKFAVPNIPISNATKQSFQKLRSEDLRSSSTPDIHRAGSTGPVQPQRQVLLQKRHQHLAAQHHLETDNLQLRESSRGVRRANSLSSHDRSPVKQSVIAWPEIPKEQNGLMGNTSLSKGINLLANVSIDSELNESFSSESIDLGEFETSPRIDSARTYSKSENLCPADIRESSHPDYLEVESVNSGVPSRISSVEQSKSKGDNIEPLLPARIKPAKEKTNNHTKEEERGDDDSKRRSPKILKPGVETFSDEIKSESSGSNFDDDRITPLPEDQLTARSEYLIPPVQGQVTPGTQQRKGFEAFLITGSIGDSQVIESHRSNVSKETGHSYTVADHILTPETARAAGIPVVSDDSDIKASREGSVSSRSSGDFSDHESRKIHKDHKTRESDEMKRPCDTILSKVQMTVAPEAYRSQKPFIVSDQPTKILDNAEKAKNTTSFAQMKRLKENLGTIDNSAFVYMQHGTEGLRSPLKETCPKKVEKRTTFAPLPNQTTWHENAQSSNSSPEDTCQNQENGGGDVSQPVPAELLKIRLKLEEKRKSIEKKKRQAEIQQQKMRQRLGKAAFLHVVAKPKEKSMEEDGSEETDKSSLSRSELSTSTGQGSTSQFSFRERSNEQHIEASTDSSRSIQEDEFDTPPQSPTQQVKSSRAFSREDIQQTIENVRKKWFKDDEDVGSKPVSSDQSESSGMSSSQSSVEKDMSRSGTEKGDNYEEYSSSLDRLNRSLTDLQGEIMKLSLKKDKIQSSISDVSAGAKSKVRSPRVSPLRSESVESSTRSRSGSRSPTKPMEVTKKTLPAGPENFSQGGEHEYVGYPAHTDTGQFPDRAYVQSQGHVIPPVMSHARTMSQPQANTMTHPPTYPHDFQPYALQSPSHITGPIYPNPSQYGHVAPSLGMQPGGHYGGYIMGPGTQQHIGLPPYQHSPSHLYPNGPGQMFPHGYSPHTMHLTSPPNQPYPHSMYGSPSQPVPPYQSSLHSDVAHTISSHPQHSMMPSSHVAESAVPYSGNGFQPRPDLVQTTQESSTSVETAMQILNQDLQPKTRPTEEEVEDLQYTQDQASCDSSETERLGDSSVPIDSELLPMAKPEGGGFFVSIGAESPRRQKPKMKAHKEKTIEQKVAVPQPDEKPFETGQELDKAGLQQDDSVLSEQHTPGVGFMIGQDESPVVKDDLDMQRKKEKLVQMQQRRREEQERKRMEKEAELARKREEERLKQDEAERRKGEEKARREIIFQQYLQRKENEDDGYLKKPDKAARQKMRPKSMYTKALDGPERNSNETYDTSMSTRAPPRKSRLTPASSAGKMRKAVSCNVLSTPPGPEDLEQGLAFGGLTHRRPPSPDLDRLRLGNKGSNDSSEAGSTSGSDYTGPKLFVKPSSKSNRHIIINALSHCCLAGSVNTELKNKVLEELAKSDAKHFIILFRDAGCQYRGLYAYNPDVDEISKIHGVGPKHFNNKMIEKYFKYNSGSKSFSCVTSTKHLSVSIDAIVLHNTVWKQFSKQPVKK</sequence>
<feature type="region of interest" description="Disordered" evidence="7">
    <location>
        <begin position="881"/>
        <end position="1054"/>
    </location>
</feature>
<evidence type="ECO:0000256" key="3">
    <source>
        <dbReference type="ARBA" id="ARBA00022701"/>
    </source>
</evidence>
<dbReference type="GO" id="GO:0031122">
    <property type="term" value="P:cytoplasmic microtubule organization"/>
    <property type="evidence" value="ECO:0007669"/>
    <property type="project" value="TreeGrafter"/>
</dbReference>
<reference evidence="10" key="1">
    <citation type="journal article" date="2021" name="Genome Biol. Evol.">
        <title>A High-Quality Reference Genome for a Parasitic Bivalve with Doubly Uniparental Inheritance (Bivalvia: Unionida).</title>
        <authorList>
            <person name="Smith C.H."/>
        </authorList>
    </citation>
    <scope>NUCLEOTIDE SEQUENCE</scope>
    <source>
        <strain evidence="10">CHS0354</strain>
    </source>
</reference>
<keyword evidence="3 6" id="KW-0493">Microtubule</keyword>
<feature type="region of interest" description="Disordered" evidence="7">
    <location>
        <begin position="1484"/>
        <end position="1702"/>
    </location>
</feature>
<feature type="region of interest" description="Disordered" evidence="7">
    <location>
        <begin position="1073"/>
        <end position="1144"/>
    </location>
</feature>
<dbReference type="InterPro" id="IPR038209">
    <property type="entry name" value="CKK_dom_sf"/>
</dbReference>
<evidence type="ECO:0000313" key="11">
    <source>
        <dbReference type="Proteomes" id="UP001195483"/>
    </source>
</evidence>
<dbReference type="PROSITE" id="PS50021">
    <property type="entry name" value="CH"/>
    <property type="match status" value="1"/>
</dbReference>
<feature type="compositionally biased region" description="Polar residues" evidence="7">
    <location>
        <begin position="829"/>
        <end position="853"/>
    </location>
</feature>
<evidence type="ECO:0000259" key="9">
    <source>
        <dbReference type="PROSITE" id="PS51508"/>
    </source>
</evidence>
<dbReference type="PANTHER" id="PTHR21595">
    <property type="entry name" value="PATRONIN"/>
    <property type="match status" value="1"/>
</dbReference>
<dbReference type="GO" id="GO:0030507">
    <property type="term" value="F:spectrin binding"/>
    <property type="evidence" value="ECO:0007669"/>
    <property type="project" value="InterPro"/>
</dbReference>
<feature type="region of interest" description="Disordered" evidence="7">
    <location>
        <begin position="358"/>
        <end position="384"/>
    </location>
</feature>
<keyword evidence="5" id="KW-0206">Cytoskeleton</keyword>
<comment type="similarity">
    <text evidence="6">Belongs to the CAMSAP1 family.</text>
</comment>
<dbReference type="GO" id="GO:0007026">
    <property type="term" value="P:negative regulation of microtubule depolymerization"/>
    <property type="evidence" value="ECO:0007669"/>
    <property type="project" value="TreeGrafter"/>
</dbReference>
<feature type="compositionally biased region" description="Basic and acidic residues" evidence="7">
    <location>
        <begin position="1569"/>
        <end position="1586"/>
    </location>
</feature>
<dbReference type="InterPro" id="IPR022613">
    <property type="entry name" value="CH_CAMSAP_2"/>
</dbReference>
<dbReference type="Pfam" id="PF11971">
    <property type="entry name" value="CAMSAP_CH"/>
    <property type="match status" value="1"/>
</dbReference>
<feature type="region of interest" description="Disordered" evidence="7">
    <location>
        <begin position="1430"/>
        <end position="1465"/>
    </location>
</feature>
<feature type="compositionally biased region" description="Basic and acidic residues" evidence="7">
    <location>
        <begin position="554"/>
        <end position="575"/>
    </location>
</feature>
<dbReference type="Proteomes" id="UP001195483">
    <property type="component" value="Unassembled WGS sequence"/>
</dbReference>
<feature type="compositionally biased region" description="Polar residues" evidence="7">
    <location>
        <begin position="1608"/>
        <end position="1617"/>
    </location>
</feature>
<feature type="compositionally biased region" description="Polar residues" evidence="7">
    <location>
        <begin position="1680"/>
        <end position="1695"/>
    </location>
</feature>
<feature type="compositionally biased region" description="Polar residues" evidence="7">
    <location>
        <begin position="979"/>
        <end position="988"/>
    </location>
</feature>
<feature type="compositionally biased region" description="Basic and acidic residues" evidence="7">
    <location>
        <begin position="1498"/>
        <end position="1508"/>
    </location>
</feature>
<dbReference type="SMART" id="SM01051">
    <property type="entry name" value="CAMSAP_CKK"/>
    <property type="match status" value="1"/>
</dbReference>
<keyword evidence="2" id="KW-0963">Cytoplasm</keyword>
<dbReference type="Gene3D" id="3.10.20.360">
    <property type="entry name" value="CKK domain"/>
    <property type="match status" value="1"/>
</dbReference>
<evidence type="ECO:0000256" key="1">
    <source>
        <dbReference type="ARBA" id="ARBA00004245"/>
    </source>
</evidence>
<dbReference type="GO" id="GO:0031175">
    <property type="term" value="P:neuron projection development"/>
    <property type="evidence" value="ECO:0007669"/>
    <property type="project" value="InterPro"/>
</dbReference>
<dbReference type="PANTHER" id="PTHR21595:SF0">
    <property type="entry name" value="PATRONIN"/>
    <property type="match status" value="1"/>
</dbReference>
<dbReference type="FunFam" id="3.10.20.360:FF:000002">
    <property type="entry name" value="Patronin, isoform M"/>
    <property type="match status" value="1"/>
</dbReference>
<feature type="compositionally biased region" description="Low complexity" evidence="7">
    <location>
        <begin position="700"/>
        <end position="710"/>
    </location>
</feature>
<comment type="subcellular location">
    <subcellularLocation>
        <location evidence="1">Cytoplasm</location>
        <location evidence="1">Cytoskeleton</location>
    </subcellularLocation>
</comment>
<evidence type="ECO:0000313" key="10">
    <source>
        <dbReference type="EMBL" id="KAK3579811.1"/>
    </source>
</evidence>
<feature type="region of interest" description="Disordered" evidence="7">
    <location>
        <begin position="521"/>
        <end position="606"/>
    </location>
</feature>
<feature type="compositionally biased region" description="Basic and acidic residues" evidence="7">
    <location>
        <begin position="1034"/>
        <end position="1048"/>
    </location>
</feature>